<sequence length="234" mass="24419">TAKPSWPRTGAPCCPSRPPTPSRLPSVSLGGARGEQPHASTGRTAPGWGARGGGGPQPAAPSPGGPQPSSPGAPILHPKTPRVPILQPHGSPSCSPQPRGSPACIPGGPHPAAHKEEDSGNALEENPQSANNSNNTTSTGKNRRRRTAFTSEQLLELEKEFHCKKYLSLTERSQIAHALKLSEVQVKIWFQNRRAKWKRVKSPATAATAAGSSPNSPVPPSPAEPPPAKPAAHT</sequence>
<dbReference type="Pfam" id="PF00046">
    <property type="entry name" value="Homeodomain"/>
    <property type="match status" value="1"/>
</dbReference>
<dbReference type="Ensembl" id="ENSAPLT00000026585.1">
    <property type="protein sequence ID" value="ENSAPLP00000019255.1"/>
    <property type="gene ID" value="ENSAPLG00000026845.1"/>
</dbReference>
<evidence type="ECO:0000256" key="6">
    <source>
        <dbReference type="ARBA" id="ARBA00023242"/>
    </source>
</evidence>
<feature type="compositionally biased region" description="Pro residues" evidence="12">
    <location>
        <begin position="216"/>
        <end position="234"/>
    </location>
</feature>
<reference evidence="14" key="3">
    <citation type="submission" date="2025-09" db="UniProtKB">
        <authorList>
            <consortium name="Ensembl"/>
        </authorList>
    </citation>
    <scope>IDENTIFICATION</scope>
</reference>
<feature type="DNA-binding region" description="Homeobox" evidence="10">
    <location>
        <begin position="142"/>
        <end position="201"/>
    </location>
</feature>
<dbReference type="InterPro" id="IPR001356">
    <property type="entry name" value="HD"/>
</dbReference>
<evidence type="ECO:0000256" key="3">
    <source>
        <dbReference type="ARBA" id="ARBA00023125"/>
    </source>
</evidence>
<keyword evidence="6 10" id="KW-0539">Nucleus</keyword>
<evidence type="ECO:0000256" key="10">
    <source>
        <dbReference type="PROSITE-ProRule" id="PRU00108"/>
    </source>
</evidence>
<evidence type="ECO:0000256" key="1">
    <source>
        <dbReference type="ARBA" id="ARBA00004123"/>
    </source>
</evidence>
<dbReference type="CDD" id="cd00086">
    <property type="entry name" value="homeodomain"/>
    <property type="match status" value="1"/>
</dbReference>
<name>A0A493T0P5_ANAPP</name>
<feature type="compositionally biased region" description="Low complexity" evidence="12">
    <location>
        <begin position="204"/>
        <end position="215"/>
    </location>
</feature>
<organism evidence="14 15">
    <name type="scientific">Anas platyrhynchos platyrhynchos</name>
    <name type="common">Northern mallard</name>
    <dbReference type="NCBI Taxonomy" id="8840"/>
    <lineage>
        <taxon>Eukaryota</taxon>
        <taxon>Metazoa</taxon>
        <taxon>Chordata</taxon>
        <taxon>Craniata</taxon>
        <taxon>Vertebrata</taxon>
        <taxon>Euteleostomi</taxon>
        <taxon>Archelosauria</taxon>
        <taxon>Archosauria</taxon>
        <taxon>Dinosauria</taxon>
        <taxon>Saurischia</taxon>
        <taxon>Theropoda</taxon>
        <taxon>Coelurosauria</taxon>
        <taxon>Aves</taxon>
        <taxon>Neognathae</taxon>
        <taxon>Galloanserae</taxon>
        <taxon>Anseriformes</taxon>
        <taxon>Anatidae</taxon>
        <taxon>Anatinae</taxon>
        <taxon>Anas</taxon>
    </lineage>
</organism>
<dbReference type="InterPro" id="IPR042982">
    <property type="entry name" value="GBX-1/2"/>
</dbReference>
<evidence type="ECO:0000256" key="4">
    <source>
        <dbReference type="ARBA" id="ARBA00023155"/>
    </source>
</evidence>
<dbReference type="GO" id="GO:0000977">
    <property type="term" value="F:RNA polymerase II transcription regulatory region sequence-specific DNA binding"/>
    <property type="evidence" value="ECO:0007669"/>
    <property type="project" value="TreeGrafter"/>
</dbReference>
<dbReference type="PROSITE" id="PS00027">
    <property type="entry name" value="HOMEOBOX_1"/>
    <property type="match status" value="1"/>
</dbReference>
<dbReference type="InterPro" id="IPR009057">
    <property type="entry name" value="Homeodomain-like_sf"/>
</dbReference>
<dbReference type="InterPro" id="IPR017970">
    <property type="entry name" value="Homeobox_CS"/>
</dbReference>
<dbReference type="GO" id="GO:0005634">
    <property type="term" value="C:nucleus"/>
    <property type="evidence" value="ECO:0007669"/>
    <property type="project" value="UniProtKB-SubCell"/>
</dbReference>
<dbReference type="PROSITE" id="PS50071">
    <property type="entry name" value="HOMEOBOX_2"/>
    <property type="match status" value="1"/>
</dbReference>
<evidence type="ECO:0000256" key="7">
    <source>
        <dbReference type="ARBA" id="ARBA00060134"/>
    </source>
</evidence>
<protein>
    <recommendedName>
        <fullName evidence="8">Homeobox protein GBX-2</fullName>
    </recommendedName>
    <alternativeName>
        <fullName evidence="9">Gastrulation and brain-specific homeobox protein 2</fullName>
    </alternativeName>
</protein>
<dbReference type="GO" id="GO:0000981">
    <property type="term" value="F:DNA-binding transcription factor activity, RNA polymerase II-specific"/>
    <property type="evidence" value="ECO:0007669"/>
    <property type="project" value="InterPro"/>
</dbReference>
<evidence type="ECO:0000256" key="5">
    <source>
        <dbReference type="ARBA" id="ARBA00023163"/>
    </source>
</evidence>
<evidence type="ECO:0000256" key="11">
    <source>
        <dbReference type="RuleBase" id="RU000682"/>
    </source>
</evidence>
<comment type="function">
    <text evidence="7">May act as a transcription factor for cell pluripotency and differentiation in the embryo.</text>
</comment>
<dbReference type="Proteomes" id="UP000016666">
    <property type="component" value="Unassembled WGS sequence"/>
</dbReference>
<feature type="compositionally biased region" description="Low complexity" evidence="12">
    <location>
        <begin position="131"/>
        <end position="140"/>
    </location>
</feature>
<keyword evidence="5" id="KW-0804">Transcription</keyword>
<dbReference type="InterPro" id="IPR020479">
    <property type="entry name" value="HD_metazoa"/>
</dbReference>
<dbReference type="STRING" id="8840.ENSAPLP00000019255"/>
<keyword evidence="2" id="KW-0805">Transcription regulation</keyword>
<reference evidence="14" key="2">
    <citation type="submission" date="2025-08" db="UniProtKB">
        <authorList>
            <consortium name="Ensembl"/>
        </authorList>
    </citation>
    <scope>IDENTIFICATION</scope>
</reference>
<dbReference type="SMART" id="SM00389">
    <property type="entry name" value="HOX"/>
    <property type="match status" value="1"/>
</dbReference>
<dbReference type="PRINTS" id="PR00024">
    <property type="entry name" value="HOMEOBOX"/>
</dbReference>
<feature type="region of interest" description="Disordered" evidence="12">
    <location>
        <begin position="1"/>
        <end position="147"/>
    </location>
</feature>
<evidence type="ECO:0000259" key="13">
    <source>
        <dbReference type="PROSITE" id="PS50071"/>
    </source>
</evidence>
<evidence type="ECO:0000256" key="2">
    <source>
        <dbReference type="ARBA" id="ARBA00023015"/>
    </source>
</evidence>
<dbReference type="FunFam" id="1.10.10.60:FF:000248">
    <property type="entry name" value="Gastrulation brain homeobox 2"/>
    <property type="match status" value="1"/>
</dbReference>
<feature type="region of interest" description="Disordered" evidence="12">
    <location>
        <begin position="196"/>
        <end position="234"/>
    </location>
</feature>
<evidence type="ECO:0000256" key="8">
    <source>
        <dbReference type="ARBA" id="ARBA00071240"/>
    </source>
</evidence>
<dbReference type="AlphaFoldDB" id="A0A493T0P5"/>
<dbReference type="Gene3D" id="1.10.10.60">
    <property type="entry name" value="Homeodomain-like"/>
    <property type="match status" value="1"/>
</dbReference>
<dbReference type="OMA" id="PACGTIR"/>
<dbReference type="PANTHER" id="PTHR24334:SF3">
    <property type="entry name" value="HOMEOBOX PROTEIN GBX-2"/>
    <property type="match status" value="1"/>
</dbReference>
<evidence type="ECO:0000256" key="9">
    <source>
        <dbReference type="ARBA" id="ARBA00076268"/>
    </source>
</evidence>
<comment type="subcellular location">
    <subcellularLocation>
        <location evidence="1 10 11">Nucleus</location>
    </subcellularLocation>
</comment>
<evidence type="ECO:0000313" key="15">
    <source>
        <dbReference type="Proteomes" id="UP000016666"/>
    </source>
</evidence>
<dbReference type="GeneTree" id="ENSGT00940000154365"/>
<evidence type="ECO:0000256" key="12">
    <source>
        <dbReference type="SAM" id="MobiDB-lite"/>
    </source>
</evidence>
<gene>
    <name evidence="14" type="primary">GBX2</name>
</gene>
<accession>A0A493T0P5</accession>
<proteinExistence type="predicted"/>
<keyword evidence="15" id="KW-1185">Reference proteome</keyword>
<evidence type="ECO:0000313" key="14">
    <source>
        <dbReference type="Ensembl" id="ENSAPLP00000019255.1"/>
    </source>
</evidence>
<reference evidence="15" key="1">
    <citation type="submission" date="2017-10" db="EMBL/GenBank/DDBJ databases">
        <title>A new Pekin duck reference genome.</title>
        <authorList>
            <person name="Hou Z.-C."/>
            <person name="Zhou Z.-K."/>
            <person name="Zhu F."/>
            <person name="Hou S.-S."/>
        </authorList>
    </citation>
    <scope>NUCLEOTIDE SEQUENCE [LARGE SCALE GENOMIC DNA]</scope>
</reference>
<keyword evidence="3 10" id="KW-0238">DNA-binding</keyword>
<feature type="domain" description="Homeobox" evidence="13">
    <location>
        <begin position="140"/>
        <end position="200"/>
    </location>
</feature>
<dbReference type="SUPFAM" id="SSF46689">
    <property type="entry name" value="Homeodomain-like"/>
    <property type="match status" value="1"/>
</dbReference>
<dbReference type="PANTHER" id="PTHR24334">
    <property type="entry name" value="HOMEOBOX PROTEIN GBX"/>
    <property type="match status" value="1"/>
</dbReference>
<dbReference type="GO" id="GO:0051960">
    <property type="term" value="P:regulation of nervous system development"/>
    <property type="evidence" value="ECO:0007669"/>
    <property type="project" value="TreeGrafter"/>
</dbReference>
<keyword evidence="4 10" id="KW-0371">Homeobox</keyword>
<feature type="compositionally biased region" description="Pro residues" evidence="12">
    <location>
        <begin position="58"/>
        <end position="71"/>
    </location>
</feature>